<dbReference type="Proteomes" id="UP000596742">
    <property type="component" value="Unassembled WGS sequence"/>
</dbReference>
<dbReference type="EMBL" id="UYJE01009744">
    <property type="protein sequence ID" value="VDI76337.1"/>
    <property type="molecule type" value="Genomic_DNA"/>
</dbReference>
<keyword evidence="3" id="KW-1185">Reference proteome</keyword>
<keyword evidence="1" id="KW-0175">Coiled coil</keyword>
<evidence type="ECO:0000256" key="1">
    <source>
        <dbReference type="SAM" id="Coils"/>
    </source>
</evidence>
<dbReference type="OrthoDB" id="6100019at2759"/>
<gene>
    <name evidence="2" type="ORF">MGAL_10B014595</name>
</gene>
<dbReference type="Gene3D" id="3.30.160.60">
    <property type="entry name" value="Classic Zinc Finger"/>
    <property type="match status" value="1"/>
</dbReference>
<organism evidence="2 3">
    <name type="scientific">Mytilus galloprovincialis</name>
    <name type="common">Mediterranean mussel</name>
    <dbReference type="NCBI Taxonomy" id="29158"/>
    <lineage>
        <taxon>Eukaryota</taxon>
        <taxon>Metazoa</taxon>
        <taxon>Spiralia</taxon>
        <taxon>Lophotrochozoa</taxon>
        <taxon>Mollusca</taxon>
        <taxon>Bivalvia</taxon>
        <taxon>Autobranchia</taxon>
        <taxon>Pteriomorphia</taxon>
        <taxon>Mytilida</taxon>
        <taxon>Mytiloidea</taxon>
        <taxon>Mytilidae</taxon>
        <taxon>Mytilinae</taxon>
        <taxon>Mytilus</taxon>
    </lineage>
</organism>
<name>A0A8B6HBB6_MYTGA</name>
<dbReference type="SUPFAM" id="SSF57845">
    <property type="entry name" value="B-box zinc-binding domain"/>
    <property type="match status" value="1"/>
</dbReference>
<comment type="caution">
    <text evidence="2">The sequence shown here is derived from an EMBL/GenBank/DDBJ whole genome shotgun (WGS) entry which is preliminary data.</text>
</comment>
<feature type="coiled-coil region" evidence="1">
    <location>
        <begin position="52"/>
        <end position="97"/>
    </location>
</feature>
<accession>A0A8B6HBB6</accession>
<sequence length="115" mass="12880">MYCKTHDVAVCLSCVPSHHRACSDVIPLDKAAENAKLSTTLTDFEDTLVAALQSLQEIIIAQNSALENLEGQKHTTKHTINDTRQRIIKKLDNLEKQILLELDTKQVVNPQKANF</sequence>
<evidence type="ECO:0008006" key="4">
    <source>
        <dbReference type="Google" id="ProtNLM"/>
    </source>
</evidence>
<reference evidence="2" key="1">
    <citation type="submission" date="2018-11" db="EMBL/GenBank/DDBJ databases">
        <authorList>
            <person name="Alioto T."/>
            <person name="Alioto T."/>
        </authorList>
    </citation>
    <scope>NUCLEOTIDE SEQUENCE</scope>
</reference>
<protein>
    <recommendedName>
        <fullName evidence="4">B box-type domain-containing protein</fullName>
    </recommendedName>
</protein>
<evidence type="ECO:0000313" key="2">
    <source>
        <dbReference type="EMBL" id="VDI76337.1"/>
    </source>
</evidence>
<evidence type="ECO:0000313" key="3">
    <source>
        <dbReference type="Proteomes" id="UP000596742"/>
    </source>
</evidence>
<proteinExistence type="predicted"/>
<dbReference type="AlphaFoldDB" id="A0A8B6HBB6"/>